<feature type="coiled-coil region" evidence="1">
    <location>
        <begin position="62"/>
        <end position="110"/>
    </location>
</feature>
<feature type="domain" description="DUF6468" evidence="4">
    <location>
        <begin position="33"/>
        <end position="108"/>
    </location>
</feature>
<proteinExistence type="predicted"/>
<name>V6F6D1_MAGGM</name>
<reference evidence="5 6" key="1">
    <citation type="journal article" date="2014" name="Genome Announc.">
        <title>Complete genome sequence of Magnetospirillum gryphiswaldense MSR-1.</title>
        <authorList>
            <person name="Wang X."/>
            <person name="Wang Q."/>
            <person name="Zhang W."/>
            <person name="Wang Y."/>
            <person name="Li L."/>
            <person name="Wen T."/>
            <person name="Zhang T."/>
            <person name="Zhang Y."/>
            <person name="Xu J."/>
            <person name="Hu J."/>
            <person name="Li S."/>
            <person name="Liu L."/>
            <person name="Liu J."/>
            <person name="Jiang W."/>
            <person name="Tian J."/>
            <person name="Li Y."/>
            <person name="Schuler D."/>
            <person name="Wang L."/>
            <person name="Li J."/>
        </authorList>
    </citation>
    <scope>NUCLEOTIDE SEQUENCE [LARGE SCALE GENOMIC DNA]</scope>
    <source>
        <strain evidence="6">DSM 6361 / JCM 21280 / NBRC 15271 / MSR-1</strain>
    </source>
</reference>
<dbReference type="OrthoDB" id="7285081at2"/>
<dbReference type="HOGENOM" id="CLU_1487345_0_0_5"/>
<keyword evidence="3" id="KW-1133">Transmembrane helix</keyword>
<evidence type="ECO:0000313" key="6">
    <source>
        <dbReference type="Proteomes" id="UP000018922"/>
    </source>
</evidence>
<dbReference type="eggNOG" id="ENOG5032S5T">
    <property type="taxonomic scope" value="Bacteria"/>
</dbReference>
<gene>
    <name evidence="5" type="ordered locus">MGMSRv2__3712</name>
</gene>
<keyword evidence="3" id="KW-0472">Membrane</keyword>
<feature type="region of interest" description="Disordered" evidence="2">
    <location>
        <begin position="110"/>
        <end position="186"/>
    </location>
</feature>
<organism evidence="5 6">
    <name type="scientific">Magnetospirillum gryphiswaldense (strain DSM 6361 / JCM 21280 / NBRC 15271 / MSR-1)</name>
    <dbReference type="NCBI Taxonomy" id="431944"/>
    <lineage>
        <taxon>Bacteria</taxon>
        <taxon>Pseudomonadati</taxon>
        <taxon>Pseudomonadota</taxon>
        <taxon>Alphaproteobacteria</taxon>
        <taxon>Rhodospirillales</taxon>
        <taxon>Rhodospirillaceae</taxon>
        <taxon>Magnetospirillum</taxon>
    </lineage>
</organism>
<protein>
    <recommendedName>
        <fullName evidence="4">DUF6468 domain-containing protein</fullName>
    </recommendedName>
</protein>
<evidence type="ECO:0000259" key="4">
    <source>
        <dbReference type="Pfam" id="PF20072"/>
    </source>
</evidence>
<accession>V6F6D1</accession>
<dbReference type="AlphaFoldDB" id="V6F6D1"/>
<dbReference type="RefSeq" id="WP_024081852.1">
    <property type="nucleotide sequence ID" value="NZ_CP027526.1"/>
</dbReference>
<keyword evidence="1" id="KW-0175">Coiled coil</keyword>
<feature type="compositionally biased region" description="Low complexity" evidence="2">
    <location>
        <begin position="148"/>
        <end position="164"/>
    </location>
</feature>
<feature type="compositionally biased region" description="Low complexity" evidence="2">
    <location>
        <begin position="124"/>
        <end position="139"/>
    </location>
</feature>
<evidence type="ECO:0000313" key="5">
    <source>
        <dbReference type="EMBL" id="CDL00927.1"/>
    </source>
</evidence>
<dbReference type="STRING" id="1430440.MGMSRv2__3712"/>
<dbReference type="KEGG" id="mgy:MGMSRv2__3712"/>
<dbReference type="Proteomes" id="UP000018922">
    <property type="component" value="Chromosome I"/>
</dbReference>
<dbReference type="InterPro" id="IPR045531">
    <property type="entry name" value="DUF6468"/>
</dbReference>
<keyword evidence="3" id="KW-0812">Transmembrane</keyword>
<feature type="compositionally biased region" description="Basic and acidic residues" evidence="2">
    <location>
        <begin position="169"/>
        <end position="179"/>
    </location>
</feature>
<evidence type="ECO:0000256" key="3">
    <source>
        <dbReference type="SAM" id="Phobius"/>
    </source>
</evidence>
<dbReference type="Pfam" id="PF20072">
    <property type="entry name" value="DUF6468"/>
    <property type="match status" value="1"/>
</dbReference>
<evidence type="ECO:0000256" key="1">
    <source>
        <dbReference type="SAM" id="Coils"/>
    </source>
</evidence>
<feature type="transmembrane region" description="Helical" evidence="3">
    <location>
        <begin position="6"/>
        <end position="27"/>
    </location>
</feature>
<evidence type="ECO:0000256" key="2">
    <source>
        <dbReference type="SAM" id="MobiDB-lite"/>
    </source>
</evidence>
<dbReference type="EMBL" id="HG794546">
    <property type="protein sequence ID" value="CDL00927.1"/>
    <property type="molecule type" value="Genomic_DNA"/>
</dbReference>
<dbReference type="KEGG" id="mgry:MSR1_26950"/>
<sequence length="186" mass="19750">MLDWKIILDLLVSVLLVATIGYAVMLNQRLTQLRKNRDDLAKIIVSFNEATVRAESSIPKLRKAAEDAGQSLQERVEKAQSLRDDLAFMIERADTMANRLENAVRSARTEVKGAPAAVPPPAPRAQTGGAAQAGAMGSAMGSGGGGFSPSSARAATMAAAAAASEQDVDERSEAERELLRALQSMR</sequence>
<keyword evidence="6" id="KW-1185">Reference proteome</keyword>